<dbReference type="GO" id="GO:0051879">
    <property type="term" value="F:Hsp90 protein binding"/>
    <property type="evidence" value="ECO:0000318"/>
    <property type="project" value="GO_Central"/>
</dbReference>
<evidence type="ECO:0000259" key="5">
    <source>
        <dbReference type="Pfam" id="PF18972"/>
    </source>
</evidence>
<dbReference type="STRING" id="5722.A2E6C4"/>
<dbReference type="Gene3D" id="1.25.40.10">
    <property type="entry name" value="Tetratricopeptide repeat domain"/>
    <property type="match status" value="1"/>
</dbReference>
<reference evidence="6" key="2">
    <citation type="journal article" date="2007" name="Science">
        <title>Draft genome sequence of the sexually transmitted pathogen Trichomonas vaginalis.</title>
        <authorList>
            <person name="Carlton J.M."/>
            <person name="Hirt R.P."/>
            <person name="Silva J.C."/>
            <person name="Delcher A.L."/>
            <person name="Schatz M."/>
            <person name="Zhao Q."/>
            <person name="Wortman J.R."/>
            <person name="Bidwell S.L."/>
            <person name="Alsmark U.C.M."/>
            <person name="Besteiro S."/>
            <person name="Sicheritz-Ponten T."/>
            <person name="Noel C.J."/>
            <person name="Dacks J.B."/>
            <person name="Foster P.G."/>
            <person name="Simillion C."/>
            <person name="Van de Peer Y."/>
            <person name="Miranda-Saavedra D."/>
            <person name="Barton G.J."/>
            <person name="Westrop G.D."/>
            <person name="Mueller S."/>
            <person name="Dessi D."/>
            <person name="Fiori P.L."/>
            <person name="Ren Q."/>
            <person name="Paulsen I."/>
            <person name="Zhang H."/>
            <person name="Bastida-Corcuera F.D."/>
            <person name="Simoes-Barbosa A."/>
            <person name="Brown M.T."/>
            <person name="Hayes R.D."/>
            <person name="Mukherjee M."/>
            <person name="Okumura C.Y."/>
            <person name="Schneider R."/>
            <person name="Smith A.J."/>
            <person name="Vanacova S."/>
            <person name="Villalvazo M."/>
            <person name="Haas B.J."/>
            <person name="Pertea M."/>
            <person name="Feldblyum T.V."/>
            <person name="Utterback T.R."/>
            <person name="Shu C.L."/>
            <person name="Osoegawa K."/>
            <person name="de Jong P.J."/>
            <person name="Hrdy I."/>
            <person name="Horvathova L."/>
            <person name="Zubacova Z."/>
            <person name="Dolezal P."/>
            <person name="Malik S.B."/>
            <person name="Logsdon J.M. Jr."/>
            <person name="Henze K."/>
            <person name="Gupta A."/>
            <person name="Wang C.C."/>
            <person name="Dunne R.L."/>
            <person name="Upcroft J.A."/>
            <person name="Upcroft P."/>
            <person name="White O."/>
            <person name="Salzberg S.L."/>
            <person name="Tang P."/>
            <person name="Chiu C.-H."/>
            <person name="Lee Y.-S."/>
            <person name="Embley T.M."/>
            <person name="Coombs G.H."/>
            <person name="Mottram J.C."/>
            <person name="Tachezy J."/>
            <person name="Fraser-Liggett C.M."/>
            <person name="Johnson P.J."/>
        </authorList>
    </citation>
    <scope>NUCLEOTIDE SEQUENCE [LARGE SCALE GENOMIC DNA]</scope>
    <source>
        <strain evidence="6">G3</strain>
    </source>
</reference>
<evidence type="ECO:0000256" key="1">
    <source>
        <dbReference type="ARBA" id="ARBA00022737"/>
    </source>
</evidence>
<name>A2E6C4_TRIV3</name>
<dbReference type="Proteomes" id="UP000001542">
    <property type="component" value="Unassembled WGS sequence"/>
</dbReference>
<feature type="region of interest" description="Disordered" evidence="4">
    <location>
        <begin position="380"/>
        <end position="441"/>
    </location>
</feature>
<dbReference type="GO" id="GO:0005634">
    <property type="term" value="C:nucleus"/>
    <property type="evidence" value="ECO:0000318"/>
    <property type="project" value="GO_Central"/>
</dbReference>
<gene>
    <name evidence="6" type="ORF">TVAG_459190</name>
</gene>
<feature type="domain" description="Cns1/TTC4 wheel" evidence="5">
    <location>
        <begin position="238"/>
        <end position="308"/>
    </location>
</feature>
<feature type="compositionally biased region" description="Basic and acidic residues" evidence="4">
    <location>
        <begin position="396"/>
        <end position="429"/>
    </location>
</feature>
<dbReference type="RefSeq" id="XP_001324070.1">
    <property type="nucleotide sequence ID" value="XM_001324035.1"/>
</dbReference>
<evidence type="ECO:0000313" key="7">
    <source>
        <dbReference type="Proteomes" id="UP000001542"/>
    </source>
</evidence>
<keyword evidence="7" id="KW-1185">Reference proteome</keyword>
<dbReference type="InterPro" id="IPR044059">
    <property type="entry name" value="Csn1/TTC4_wheel"/>
</dbReference>
<dbReference type="FunCoup" id="A2E6C4">
    <property type="interactions" value="792"/>
</dbReference>
<dbReference type="AlphaFoldDB" id="A2E6C4"/>
<dbReference type="VEuPathDB" id="TrichDB:TVAG_459190"/>
<dbReference type="CDD" id="cd21377">
    <property type="entry name" value="CTWD_Cns1-like"/>
    <property type="match status" value="1"/>
</dbReference>
<proteinExistence type="inferred from homology"/>
<reference evidence="6" key="1">
    <citation type="submission" date="2006-10" db="EMBL/GenBank/DDBJ databases">
        <authorList>
            <person name="Amadeo P."/>
            <person name="Zhao Q."/>
            <person name="Wortman J."/>
            <person name="Fraser-Liggett C."/>
            <person name="Carlton J."/>
        </authorList>
    </citation>
    <scope>NUCLEOTIDE SEQUENCE</scope>
    <source>
        <strain evidence="6">G3</strain>
    </source>
</reference>
<evidence type="ECO:0000313" key="6">
    <source>
        <dbReference type="EMBL" id="EAY11847.1"/>
    </source>
</evidence>
<dbReference type="SUPFAM" id="SSF48452">
    <property type="entry name" value="TPR-like"/>
    <property type="match status" value="1"/>
</dbReference>
<dbReference type="Pfam" id="PF18972">
    <property type="entry name" value="Wheel"/>
    <property type="match status" value="1"/>
</dbReference>
<keyword evidence="2" id="KW-0802">TPR repeat</keyword>
<evidence type="ECO:0000256" key="2">
    <source>
        <dbReference type="ARBA" id="ARBA00022803"/>
    </source>
</evidence>
<organism evidence="6 7">
    <name type="scientific">Trichomonas vaginalis (strain ATCC PRA-98 / G3)</name>
    <dbReference type="NCBI Taxonomy" id="412133"/>
    <lineage>
        <taxon>Eukaryota</taxon>
        <taxon>Metamonada</taxon>
        <taxon>Parabasalia</taxon>
        <taxon>Trichomonadida</taxon>
        <taxon>Trichomonadidae</taxon>
        <taxon>Trichomonas</taxon>
    </lineage>
</organism>
<dbReference type="SMR" id="A2E6C4"/>
<dbReference type="eggNOG" id="KOG0551">
    <property type="taxonomic scope" value="Eukaryota"/>
</dbReference>
<dbReference type="GO" id="GO:0006457">
    <property type="term" value="P:protein folding"/>
    <property type="evidence" value="ECO:0000318"/>
    <property type="project" value="GO_Central"/>
</dbReference>
<dbReference type="InterPro" id="IPR019734">
    <property type="entry name" value="TPR_rpt"/>
</dbReference>
<dbReference type="GO" id="GO:0030544">
    <property type="term" value="F:Hsp70 protein binding"/>
    <property type="evidence" value="ECO:0000318"/>
    <property type="project" value="GO_Central"/>
</dbReference>
<dbReference type="InParanoid" id="A2E6C4"/>
<dbReference type="EMBL" id="DS113312">
    <property type="protein sequence ID" value="EAY11847.1"/>
    <property type="molecule type" value="Genomic_DNA"/>
</dbReference>
<dbReference type="SMART" id="SM00028">
    <property type="entry name" value="TPR"/>
    <property type="match status" value="2"/>
</dbReference>
<sequence>MDDREVEATYDLIHQAALSGVDSVFKSEDWRNHPLFRTDLPKDVENDRYLGAFQHVTYDGETPDSIAANFKEIGNNCFRSGKQGWFTAANWWSRALEEKITDNKLKSVLFSNRATVSLGLGQFQRAALDANWAIENDKFNRKAYLRAAHAYQGMSDWDKAISAAKAGLEIVDESDPMRKQLQEVVDNCEKQRGDISNHVAQFFTSITACDSFFKRENFAIGEFHHSWQGNWNLLLQFDEEKNETIWPIAISYEEVLQVDFCDAFHEKTPLIKLLEMIFPGVLPEAQYPNWDTEKRYRVPAIIPYVQTYAVQSRWGSKANEGDKKFVMLSPNATLHDLFTQKDYIIPGYPILMIAVKGSEFFEKLGIKEIILPGGARRKVLKDDIEPPPPLPNPLDVQREIMMKEHSGKSHYNDPENEEGEKGELPKEEPSQPYLPIEKPKA</sequence>
<dbReference type="VEuPathDB" id="TrichDB:TVAGG3_0394860"/>
<keyword evidence="1" id="KW-0677">Repeat</keyword>
<dbReference type="PANTHER" id="PTHR46035">
    <property type="entry name" value="TETRATRICOPEPTIDE REPEAT PROTEIN 4"/>
    <property type="match status" value="1"/>
</dbReference>
<dbReference type="PANTHER" id="PTHR46035:SF1">
    <property type="entry name" value="TETRATRICOPEPTIDE REPEAT PROTEIN 4"/>
    <property type="match status" value="1"/>
</dbReference>
<protein>
    <recommendedName>
        <fullName evidence="5">Cns1/TTC4 wheel domain-containing protein</fullName>
    </recommendedName>
</protein>
<dbReference type="InterPro" id="IPR011990">
    <property type="entry name" value="TPR-like_helical_dom_sf"/>
</dbReference>
<evidence type="ECO:0000256" key="3">
    <source>
        <dbReference type="ARBA" id="ARBA00023602"/>
    </source>
</evidence>
<dbReference type="KEGG" id="tva:4769805"/>
<accession>A2E6C4</accession>
<comment type="similarity">
    <text evidence="3">Belongs to the TTC4 family.</text>
</comment>
<evidence type="ECO:0000256" key="4">
    <source>
        <dbReference type="SAM" id="MobiDB-lite"/>
    </source>
</evidence>
<dbReference type="OrthoDB" id="420195at2759"/>